<comment type="caution">
    <text evidence="3">The sequence shown here is derived from an EMBL/GenBank/DDBJ whole genome shotgun (WGS) entry which is preliminary data.</text>
</comment>
<protein>
    <submittedName>
        <fullName evidence="3">Uncharacterized protein</fullName>
    </submittedName>
</protein>
<keyword evidence="1 2" id="KW-0732">Signal</keyword>
<dbReference type="Proteomes" id="UP000823775">
    <property type="component" value="Unassembled WGS sequence"/>
</dbReference>
<dbReference type="PANTHER" id="PTHR33184">
    <property type="entry name" value="PROTEIN TAPETUM DETERMINANT 1-LIKE-RELATED"/>
    <property type="match status" value="1"/>
</dbReference>
<evidence type="ECO:0000313" key="4">
    <source>
        <dbReference type="Proteomes" id="UP000823775"/>
    </source>
</evidence>
<keyword evidence="4" id="KW-1185">Reference proteome</keyword>
<evidence type="ECO:0000256" key="2">
    <source>
        <dbReference type="SAM" id="SignalP"/>
    </source>
</evidence>
<dbReference type="Pfam" id="PF24068">
    <property type="entry name" value="TPD1_C"/>
    <property type="match status" value="1"/>
</dbReference>
<proteinExistence type="predicted"/>
<sequence>MTTMVNLSLTLFLIILLSKGVGGCDLNNITIGTIRSGKEIKGKPEWNVIVVNNCDCPMQKMLLSCNGFQTTEAVDPSIFKPEGDNTCSIKNGNSIPPKDTVKFSYAWDPPFLLRPTSVVTSC</sequence>
<dbReference type="InterPro" id="IPR040361">
    <property type="entry name" value="TPD1"/>
</dbReference>
<dbReference type="EMBL" id="JACEIK010031218">
    <property type="protein sequence ID" value="MCE5166750.1"/>
    <property type="molecule type" value="Genomic_DNA"/>
</dbReference>
<gene>
    <name evidence="3" type="ORF">HAX54_025736</name>
</gene>
<evidence type="ECO:0000256" key="1">
    <source>
        <dbReference type="ARBA" id="ARBA00022729"/>
    </source>
</evidence>
<dbReference type="PANTHER" id="PTHR33184:SF72">
    <property type="entry name" value="BETA-1,3-N-ACETYLGLUCOSAMINYLTRANSFERASE FAMILY PROTEIN"/>
    <property type="match status" value="1"/>
</dbReference>
<evidence type="ECO:0000313" key="3">
    <source>
        <dbReference type="EMBL" id="MCE5166750.1"/>
    </source>
</evidence>
<name>A0ABS8Y7R5_DATST</name>
<feature type="signal peptide" evidence="2">
    <location>
        <begin position="1"/>
        <end position="23"/>
    </location>
</feature>
<organism evidence="3 4">
    <name type="scientific">Datura stramonium</name>
    <name type="common">Jimsonweed</name>
    <name type="synonym">Common thornapple</name>
    <dbReference type="NCBI Taxonomy" id="4076"/>
    <lineage>
        <taxon>Eukaryota</taxon>
        <taxon>Viridiplantae</taxon>
        <taxon>Streptophyta</taxon>
        <taxon>Embryophyta</taxon>
        <taxon>Tracheophyta</taxon>
        <taxon>Spermatophyta</taxon>
        <taxon>Magnoliopsida</taxon>
        <taxon>eudicotyledons</taxon>
        <taxon>Gunneridae</taxon>
        <taxon>Pentapetalae</taxon>
        <taxon>asterids</taxon>
        <taxon>lamiids</taxon>
        <taxon>Solanales</taxon>
        <taxon>Solanaceae</taxon>
        <taxon>Solanoideae</taxon>
        <taxon>Datureae</taxon>
        <taxon>Datura</taxon>
    </lineage>
</organism>
<reference evidence="3 4" key="1">
    <citation type="journal article" date="2021" name="BMC Genomics">
        <title>Datura genome reveals duplications of psychoactive alkaloid biosynthetic genes and high mutation rate following tissue culture.</title>
        <authorList>
            <person name="Rajewski A."/>
            <person name="Carter-House D."/>
            <person name="Stajich J."/>
            <person name="Litt A."/>
        </authorList>
    </citation>
    <scope>NUCLEOTIDE SEQUENCE [LARGE SCALE GENOMIC DNA]</scope>
    <source>
        <strain evidence="3">AR-01</strain>
    </source>
</reference>
<feature type="chain" id="PRO_5045367565" evidence="2">
    <location>
        <begin position="24"/>
        <end position="122"/>
    </location>
</feature>
<accession>A0ABS8Y7R5</accession>